<evidence type="ECO:0000313" key="3">
    <source>
        <dbReference type="EMBL" id="KAK7274824.1"/>
    </source>
</evidence>
<reference evidence="3 4" key="1">
    <citation type="submission" date="2024-01" db="EMBL/GenBank/DDBJ databases">
        <title>The genomes of 5 underutilized Papilionoideae crops provide insights into root nodulation and disease resistanc.</title>
        <authorList>
            <person name="Yuan L."/>
        </authorList>
    </citation>
    <scope>NUCLEOTIDE SEQUENCE [LARGE SCALE GENOMIC DNA]</scope>
    <source>
        <strain evidence="3">ZHUSHIDOU_FW_LH</strain>
        <tissue evidence="3">Leaf</tissue>
    </source>
</reference>
<dbReference type="Proteomes" id="UP001372338">
    <property type="component" value="Unassembled WGS sequence"/>
</dbReference>
<dbReference type="InterPro" id="IPR032675">
    <property type="entry name" value="LRR_dom_sf"/>
</dbReference>
<dbReference type="InterPro" id="IPR058546">
    <property type="entry name" value="RPS4B/Roq1-like_LRR"/>
</dbReference>
<dbReference type="PANTHER" id="PTHR11017">
    <property type="entry name" value="LEUCINE-RICH REPEAT-CONTAINING PROTEIN"/>
    <property type="match status" value="1"/>
</dbReference>
<dbReference type="PANTHER" id="PTHR11017:SF480">
    <property type="entry name" value="DISEASE RESISTANCE PROTEIN (TIR-NBS-LRR CLASS)"/>
    <property type="match status" value="1"/>
</dbReference>
<dbReference type="AlphaFoldDB" id="A0AAN9IE02"/>
<dbReference type="Gene3D" id="3.80.10.10">
    <property type="entry name" value="Ribonuclease Inhibitor"/>
    <property type="match status" value="2"/>
</dbReference>
<evidence type="ECO:0000259" key="2">
    <source>
        <dbReference type="Pfam" id="PF23286"/>
    </source>
</evidence>
<dbReference type="Pfam" id="PF23286">
    <property type="entry name" value="LRR_13"/>
    <property type="match status" value="1"/>
</dbReference>
<keyword evidence="1" id="KW-0611">Plant defense</keyword>
<protein>
    <recommendedName>
        <fullName evidence="2">Disease resistance protein RPS4B/Roq1-like leucine-rich repeats domain-containing protein</fullName>
    </recommendedName>
</protein>
<name>A0AAN9IE02_CROPI</name>
<dbReference type="SUPFAM" id="SSF52058">
    <property type="entry name" value="L domain-like"/>
    <property type="match status" value="1"/>
</dbReference>
<sequence>MGREIVRQESPSRPGEQSRLWFSKDIIDILEDDKGSDKIEIIMLRLLKEVKEEQEDVQWDGNAFKRMNNLQILVIENARFSRGPSYLPNSLRVLTWHGYPDSSLPANFNAKKLAILDLSMSFFTLDKQHMKKLKCLTEMNLSGCQLLEQLPDMSGAPMLKRLLLDDCKNLVEVHDSVGFLGKLEYLSAKSCKSLRTLPHAFNLPSLEYLSLERCENLDSFPEISAKMENMKKLVLCFSGIKELPFSIGNLVGLEYLDLNECYELSGLPTSSLMLPKIQVFWAAGCERIKQLDKGRDQEQQTQDSIRRIEASFKFCSFTNEFFSTLFPYLHYVSDLLLDFSNIKMLPTSINACQSLIRLSLNGCKELREIRGLPPNIEILSALNCTSMTSRSKAILLSRTLHEGGGRNFVVPGSSIPYWFNHCTRGPSLSFWFHKELPSITICVVGDMGSHEDYPKFRLSINDSDPHGFSFMGIREAAPINHVYLSDLRLDRYDREDGWNHAEVSYCTKWWPSEVNIKWMGIHVQEQHTSLIDFRFTSQVLPVSRGRVLTTSQRRAYLKYFYEDGQTDEYTKIYKVGIQPFVLSNGEKGKEQTSWRKVQKG</sequence>
<comment type="caution">
    <text evidence="3">The sequence shown here is derived from an EMBL/GenBank/DDBJ whole genome shotgun (WGS) entry which is preliminary data.</text>
</comment>
<gene>
    <name evidence="3" type="ORF">RIF29_15923</name>
</gene>
<evidence type="ECO:0000256" key="1">
    <source>
        <dbReference type="ARBA" id="ARBA00022821"/>
    </source>
</evidence>
<organism evidence="3 4">
    <name type="scientific">Crotalaria pallida</name>
    <name type="common">Smooth rattlebox</name>
    <name type="synonym">Crotalaria striata</name>
    <dbReference type="NCBI Taxonomy" id="3830"/>
    <lineage>
        <taxon>Eukaryota</taxon>
        <taxon>Viridiplantae</taxon>
        <taxon>Streptophyta</taxon>
        <taxon>Embryophyta</taxon>
        <taxon>Tracheophyta</taxon>
        <taxon>Spermatophyta</taxon>
        <taxon>Magnoliopsida</taxon>
        <taxon>eudicotyledons</taxon>
        <taxon>Gunneridae</taxon>
        <taxon>Pentapetalae</taxon>
        <taxon>rosids</taxon>
        <taxon>fabids</taxon>
        <taxon>Fabales</taxon>
        <taxon>Fabaceae</taxon>
        <taxon>Papilionoideae</taxon>
        <taxon>50 kb inversion clade</taxon>
        <taxon>genistoids sensu lato</taxon>
        <taxon>core genistoids</taxon>
        <taxon>Crotalarieae</taxon>
        <taxon>Crotalaria</taxon>
    </lineage>
</organism>
<feature type="domain" description="Disease resistance protein RPS4B/Roq1-like leucine-rich repeats" evidence="2">
    <location>
        <begin position="203"/>
        <end position="386"/>
    </location>
</feature>
<dbReference type="GO" id="GO:0006952">
    <property type="term" value="P:defense response"/>
    <property type="evidence" value="ECO:0007669"/>
    <property type="project" value="InterPro"/>
</dbReference>
<evidence type="ECO:0000313" key="4">
    <source>
        <dbReference type="Proteomes" id="UP001372338"/>
    </source>
</evidence>
<accession>A0AAN9IE02</accession>
<keyword evidence="4" id="KW-1185">Reference proteome</keyword>
<dbReference type="EMBL" id="JAYWIO010000003">
    <property type="protein sequence ID" value="KAK7274824.1"/>
    <property type="molecule type" value="Genomic_DNA"/>
</dbReference>
<proteinExistence type="predicted"/>
<dbReference type="InterPro" id="IPR044974">
    <property type="entry name" value="Disease_R_plants"/>
</dbReference>